<dbReference type="PANTHER" id="PTHR33359:SF1">
    <property type="entry name" value="MOLYBDOPTERIN SYNTHASE SULFUR CARRIER SUBUNIT"/>
    <property type="match status" value="1"/>
</dbReference>
<dbReference type="InterPro" id="IPR016155">
    <property type="entry name" value="Mopterin_synth/thiamin_S_b"/>
</dbReference>
<dbReference type="AlphaFoldDB" id="A0A0A1MQU3"/>
<sequence>MKILYFAAVKDITGKEMEEVEIRKEDYTLQMLSEDLCMRYGEKLKTLLESCLFAVDMEYIQKEDELETLLTDVSEVAIIPPVSGG</sequence>
<evidence type="ECO:0000313" key="2">
    <source>
        <dbReference type="EMBL" id="ORE13303.1"/>
    </source>
</evidence>
<organism evidence="2 3">
    <name type="scientific">Rhizopus microsporus</name>
    <dbReference type="NCBI Taxonomy" id="58291"/>
    <lineage>
        <taxon>Eukaryota</taxon>
        <taxon>Fungi</taxon>
        <taxon>Fungi incertae sedis</taxon>
        <taxon>Mucoromycota</taxon>
        <taxon>Mucoromycotina</taxon>
        <taxon>Mucoromycetes</taxon>
        <taxon>Mucorales</taxon>
        <taxon>Mucorineae</taxon>
        <taxon>Rhizopodaceae</taxon>
        <taxon>Rhizopus</taxon>
    </lineage>
</organism>
<dbReference type="Proteomes" id="UP000242381">
    <property type="component" value="Unassembled WGS sequence"/>
</dbReference>
<dbReference type="EMBL" id="KV921549">
    <property type="protein sequence ID" value="ORE13303.1"/>
    <property type="molecule type" value="Genomic_DNA"/>
</dbReference>
<dbReference type="InterPro" id="IPR012675">
    <property type="entry name" value="Beta-grasp_dom_sf"/>
</dbReference>
<reference evidence="2 3" key="1">
    <citation type="journal article" date="2016" name="Proc. Natl. Acad. Sci. U.S.A.">
        <title>Lipid metabolic changes in an early divergent fungus govern the establishment of a mutualistic symbiosis with endobacteria.</title>
        <authorList>
            <person name="Lastovetsky O.A."/>
            <person name="Gaspar M.L."/>
            <person name="Mondo S.J."/>
            <person name="LaButti K.M."/>
            <person name="Sandor L."/>
            <person name="Grigoriev I.V."/>
            <person name="Henry S.A."/>
            <person name="Pawlowska T.E."/>
        </authorList>
    </citation>
    <scope>NUCLEOTIDE SEQUENCE [LARGE SCALE GENOMIC DNA]</scope>
    <source>
        <strain evidence="2 3">ATCC 11559</strain>
    </source>
</reference>
<accession>A0A0A1MQU3</accession>
<name>A0A0A1MQU3_RHIZD</name>
<dbReference type="NCBIfam" id="TIGR01682">
    <property type="entry name" value="moaD"/>
    <property type="match status" value="1"/>
</dbReference>
<evidence type="ECO:0000313" key="3">
    <source>
        <dbReference type="Proteomes" id="UP000242381"/>
    </source>
</evidence>
<gene>
    <name evidence="2" type="ORF">BCV71DRAFT_229905</name>
</gene>
<protein>
    <submittedName>
        <fullName evidence="2">MoaD/ThiS</fullName>
    </submittedName>
</protein>
<dbReference type="VEuPathDB" id="FungiDB:BCV72DRAFT_219018"/>
<dbReference type="CDD" id="cd00754">
    <property type="entry name" value="Ubl_MoaD"/>
    <property type="match status" value="1"/>
</dbReference>
<dbReference type="Gene3D" id="3.10.20.30">
    <property type="match status" value="1"/>
</dbReference>
<keyword evidence="1" id="KW-0547">Nucleotide-binding</keyword>
<dbReference type="Pfam" id="PF02597">
    <property type="entry name" value="ThiS"/>
    <property type="match status" value="1"/>
</dbReference>
<evidence type="ECO:0000256" key="1">
    <source>
        <dbReference type="ARBA" id="ARBA00022741"/>
    </source>
</evidence>
<dbReference type="NCBIfam" id="TIGR01687">
    <property type="entry name" value="moaD_arch"/>
    <property type="match status" value="1"/>
</dbReference>
<dbReference type="InterPro" id="IPR003749">
    <property type="entry name" value="ThiS/MoaD-like"/>
</dbReference>
<dbReference type="SUPFAM" id="SSF54285">
    <property type="entry name" value="MoaD/ThiS"/>
    <property type="match status" value="1"/>
</dbReference>
<dbReference type="InterPro" id="IPR010038">
    <property type="entry name" value="MoaD_arc-typ"/>
</dbReference>
<dbReference type="GO" id="GO:1990133">
    <property type="term" value="C:molybdopterin adenylyltransferase complex"/>
    <property type="evidence" value="ECO:0007669"/>
    <property type="project" value="TreeGrafter"/>
</dbReference>
<dbReference type="GO" id="GO:0006777">
    <property type="term" value="P:Mo-molybdopterin cofactor biosynthetic process"/>
    <property type="evidence" value="ECO:0007669"/>
    <property type="project" value="InterPro"/>
</dbReference>
<dbReference type="GO" id="GO:0000166">
    <property type="term" value="F:nucleotide binding"/>
    <property type="evidence" value="ECO:0007669"/>
    <property type="project" value="UniProtKB-KW"/>
</dbReference>
<dbReference type="UniPathway" id="UPA00344"/>
<proteinExistence type="predicted"/>
<dbReference type="PANTHER" id="PTHR33359">
    <property type="entry name" value="MOLYBDOPTERIN SYNTHASE SULFUR CARRIER SUBUNIT"/>
    <property type="match status" value="1"/>
</dbReference>
<dbReference type="OMA" id="LSMSMYA"/>
<dbReference type="InterPro" id="IPR044672">
    <property type="entry name" value="MOCS2A"/>
</dbReference>